<gene>
    <name evidence="1" type="primary">NUO24</name>
    <name evidence="1" type="ORF">QFC19_005004</name>
</gene>
<dbReference type="EMBL" id="JASBWR010000055">
    <property type="protein sequence ID" value="KAJ9101923.1"/>
    <property type="molecule type" value="Genomic_DNA"/>
</dbReference>
<proteinExistence type="predicted"/>
<organism evidence="1 2">
    <name type="scientific">Naganishia cerealis</name>
    <dbReference type="NCBI Taxonomy" id="610337"/>
    <lineage>
        <taxon>Eukaryota</taxon>
        <taxon>Fungi</taxon>
        <taxon>Dikarya</taxon>
        <taxon>Basidiomycota</taxon>
        <taxon>Agaricomycotina</taxon>
        <taxon>Tremellomycetes</taxon>
        <taxon>Filobasidiales</taxon>
        <taxon>Filobasidiaceae</taxon>
        <taxon>Naganishia</taxon>
    </lineage>
</organism>
<dbReference type="Proteomes" id="UP001241377">
    <property type="component" value="Unassembled WGS sequence"/>
</dbReference>
<keyword evidence="2" id="KW-1185">Reference proteome</keyword>
<sequence length="254" mass="27946">MVRAAVRSLLRQATAATRPTAKPVARTFITSASTRSDAIFVHRDTDYNNPKIPFSFNTENRKVADEIISRYPPQYKKAAVIPLLDLGQRQNKGWTSISVMNHVAEVLEMPRMRVYEVATFYTMFNREPVAPNFVQLCTTTPCMLGGCGSDSILETIQKHLKVKPGQTTPDGKFTLVEVECLGACSNAPMMAVGDDYYEDLTPETTIKILNAFAAGEKPKPGPQSGRRTSENSAGLTTLTSEPYGPGAFCQPEFQ</sequence>
<name>A0ACC2VRY0_9TREE</name>
<protein>
    <submittedName>
        <fullName evidence="1">NADH:ubiquinone oxidoreductase 24</fullName>
    </submittedName>
</protein>
<evidence type="ECO:0000313" key="1">
    <source>
        <dbReference type="EMBL" id="KAJ9101923.1"/>
    </source>
</evidence>
<evidence type="ECO:0000313" key="2">
    <source>
        <dbReference type="Proteomes" id="UP001241377"/>
    </source>
</evidence>
<accession>A0ACC2VRY0</accession>
<reference evidence="1" key="1">
    <citation type="submission" date="2023-04" db="EMBL/GenBank/DDBJ databases">
        <title>Draft Genome sequencing of Naganishia species isolated from polar environments using Oxford Nanopore Technology.</title>
        <authorList>
            <person name="Leo P."/>
            <person name="Venkateswaran K."/>
        </authorList>
    </citation>
    <scope>NUCLEOTIDE SEQUENCE</scope>
    <source>
        <strain evidence="1">MNA-CCFEE 5261</strain>
    </source>
</reference>
<comment type="caution">
    <text evidence="1">The sequence shown here is derived from an EMBL/GenBank/DDBJ whole genome shotgun (WGS) entry which is preliminary data.</text>
</comment>